<dbReference type="AlphaFoldDB" id="A0A2P8GPF8"/>
<dbReference type="Gene3D" id="3.40.50.300">
    <property type="entry name" value="P-loop containing nucleotide triphosphate hydrolases"/>
    <property type="match status" value="1"/>
</dbReference>
<dbReference type="RefSeq" id="WP_106600397.1">
    <property type="nucleotide sequence ID" value="NZ_PYGK01000001.1"/>
</dbReference>
<dbReference type="PANTHER" id="PTHR11361:SF99">
    <property type="entry name" value="DNA MISMATCH REPAIR PROTEIN"/>
    <property type="match status" value="1"/>
</dbReference>
<dbReference type="OrthoDB" id="9802448at2"/>
<reference evidence="6 7" key="1">
    <citation type="submission" date="2018-03" db="EMBL/GenBank/DDBJ databases">
        <title>Genomic Encyclopedia of Archaeal and Bacterial Type Strains, Phase II (KMG-II): from individual species to whole genera.</title>
        <authorList>
            <person name="Goeker M."/>
        </authorList>
    </citation>
    <scope>NUCLEOTIDE SEQUENCE [LARGE SCALE GENOMIC DNA]</scope>
    <source>
        <strain evidence="6 7">DSM 18107</strain>
    </source>
</reference>
<sequence>MAPLAIYEQQINDYKSEMTQVQRRLSALGWIRLLCFAGVLFCGYKFFRSDFDYTWLLTGLLPLAAFVVVLVRYLSQQEKLALLKTLLDLNEKEWRLAATGQSGFDDGNRFGDEQHPYTGDLDVFGQASLYAHMNRTGTLMGAKALADALKQPLMDAVHIRQQQEVVRELTPRFKFRQLFAAHASLIGEQPEDIPGLYRWLSMPYEFLNEKWINIARWLMPLLLLGGAVYYFVADEYYVFTFFLCVNWIILGSQIKKVNAQHQLISNKEKTFGKLSWLLQLISMEKAENATLLRAQHEQALAAKTALSQLAKICNALDQRLNLLIGVFLNSLVLYDLHCIIALEKWKSRYKNELPGWLDVIEKMEVWNSMATFAYNHPEYIYPSINDNETQLVATGVGHPLIPAAECVRNDIGIGAPQQFLIITGSNMSGKSTFLRSVGSNLVLGLRGMPVCAASFACSPMQIMTSMRIKDSIAKHTSYFQAELLRLQQIVGVLRSGAPVFILLDEILKGTNSEDKLAGSRRLIEHFLQYHCLGMIATHDLELGHMEETYPQRIRNYCFESTIKDDQLFFDYRIREGVARNKNATFLMQKMEII</sequence>
<dbReference type="Pfam" id="PF00488">
    <property type="entry name" value="MutS_V"/>
    <property type="match status" value="1"/>
</dbReference>
<dbReference type="Proteomes" id="UP000240978">
    <property type="component" value="Unassembled WGS sequence"/>
</dbReference>
<protein>
    <submittedName>
        <fullName evidence="6">MutS-like protein</fullName>
    </submittedName>
</protein>
<keyword evidence="2" id="KW-0067">ATP-binding</keyword>
<proteinExistence type="predicted"/>
<evidence type="ECO:0000313" key="6">
    <source>
        <dbReference type="EMBL" id="PSL35852.1"/>
    </source>
</evidence>
<dbReference type="GO" id="GO:0005524">
    <property type="term" value="F:ATP binding"/>
    <property type="evidence" value="ECO:0007669"/>
    <property type="project" value="UniProtKB-KW"/>
</dbReference>
<dbReference type="EMBL" id="PYGK01000001">
    <property type="protein sequence ID" value="PSL35852.1"/>
    <property type="molecule type" value="Genomic_DNA"/>
</dbReference>
<feature type="transmembrane region" description="Helical" evidence="4">
    <location>
        <begin position="53"/>
        <end position="74"/>
    </location>
</feature>
<dbReference type="SMART" id="SM00534">
    <property type="entry name" value="MUTSac"/>
    <property type="match status" value="1"/>
</dbReference>
<evidence type="ECO:0000256" key="2">
    <source>
        <dbReference type="ARBA" id="ARBA00022840"/>
    </source>
</evidence>
<evidence type="ECO:0000256" key="1">
    <source>
        <dbReference type="ARBA" id="ARBA00022741"/>
    </source>
</evidence>
<dbReference type="GO" id="GO:0005829">
    <property type="term" value="C:cytosol"/>
    <property type="evidence" value="ECO:0007669"/>
    <property type="project" value="TreeGrafter"/>
</dbReference>
<keyword evidence="4" id="KW-0472">Membrane</keyword>
<evidence type="ECO:0000313" key="7">
    <source>
        <dbReference type="Proteomes" id="UP000240978"/>
    </source>
</evidence>
<dbReference type="InterPro" id="IPR000432">
    <property type="entry name" value="DNA_mismatch_repair_MutS_C"/>
</dbReference>
<feature type="transmembrane region" description="Helical" evidence="4">
    <location>
        <begin position="211"/>
        <end position="230"/>
    </location>
</feature>
<evidence type="ECO:0000259" key="5">
    <source>
        <dbReference type="SMART" id="SM00534"/>
    </source>
</evidence>
<evidence type="ECO:0000256" key="4">
    <source>
        <dbReference type="SAM" id="Phobius"/>
    </source>
</evidence>
<organism evidence="6 7">
    <name type="scientific">Chitinophaga ginsengisoli</name>
    <dbReference type="NCBI Taxonomy" id="363837"/>
    <lineage>
        <taxon>Bacteria</taxon>
        <taxon>Pseudomonadati</taxon>
        <taxon>Bacteroidota</taxon>
        <taxon>Chitinophagia</taxon>
        <taxon>Chitinophagales</taxon>
        <taxon>Chitinophagaceae</taxon>
        <taxon>Chitinophaga</taxon>
    </lineage>
</organism>
<dbReference type="GO" id="GO:0006298">
    <property type="term" value="P:mismatch repair"/>
    <property type="evidence" value="ECO:0007669"/>
    <property type="project" value="InterPro"/>
</dbReference>
<dbReference type="GO" id="GO:0030983">
    <property type="term" value="F:mismatched DNA binding"/>
    <property type="evidence" value="ECO:0007669"/>
    <property type="project" value="InterPro"/>
</dbReference>
<dbReference type="GO" id="GO:0140664">
    <property type="term" value="F:ATP-dependent DNA damage sensor activity"/>
    <property type="evidence" value="ECO:0007669"/>
    <property type="project" value="InterPro"/>
</dbReference>
<dbReference type="InterPro" id="IPR027417">
    <property type="entry name" value="P-loop_NTPase"/>
</dbReference>
<keyword evidence="3" id="KW-0238">DNA-binding</keyword>
<dbReference type="InterPro" id="IPR045076">
    <property type="entry name" value="MutS"/>
</dbReference>
<keyword evidence="1" id="KW-0547">Nucleotide-binding</keyword>
<comment type="caution">
    <text evidence="6">The sequence shown here is derived from an EMBL/GenBank/DDBJ whole genome shotgun (WGS) entry which is preliminary data.</text>
</comment>
<dbReference type="PANTHER" id="PTHR11361">
    <property type="entry name" value="DNA MISMATCH REPAIR PROTEIN MUTS FAMILY MEMBER"/>
    <property type="match status" value="1"/>
</dbReference>
<dbReference type="SUPFAM" id="SSF52540">
    <property type="entry name" value="P-loop containing nucleoside triphosphate hydrolases"/>
    <property type="match status" value="1"/>
</dbReference>
<feature type="transmembrane region" description="Helical" evidence="4">
    <location>
        <begin position="25"/>
        <end position="47"/>
    </location>
</feature>
<gene>
    <name evidence="6" type="ORF">CLV42_101614</name>
</gene>
<keyword evidence="4" id="KW-0812">Transmembrane</keyword>
<evidence type="ECO:0000256" key="3">
    <source>
        <dbReference type="ARBA" id="ARBA00023125"/>
    </source>
</evidence>
<dbReference type="InterPro" id="IPR036187">
    <property type="entry name" value="DNA_mismatch_repair_MutS_sf"/>
</dbReference>
<dbReference type="Gene3D" id="1.10.1420.10">
    <property type="match status" value="1"/>
</dbReference>
<dbReference type="SUPFAM" id="SSF48334">
    <property type="entry name" value="DNA repair protein MutS, domain III"/>
    <property type="match status" value="1"/>
</dbReference>
<name>A0A2P8GPF8_9BACT</name>
<keyword evidence="7" id="KW-1185">Reference proteome</keyword>
<feature type="domain" description="DNA mismatch repair proteins mutS family" evidence="5">
    <location>
        <begin position="417"/>
        <end position="588"/>
    </location>
</feature>
<accession>A0A2P8GPF8</accession>
<keyword evidence="4" id="KW-1133">Transmembrane helix</keyword>